<feature type="transmembrane region" description="Helical" evidence="2">
    <location>
        <begin position="972"/>
        <end position="1000"/>
    </location>
</feature>
<feature type="domain" description="Protein kinase" evidence="3">
    <location>
        <begin position="1146"/>
        <end position="1219"/>
    </location>
</feature>
<dbReference type="PANTHER" id="PTHR45756:SF1">
    <property type="entry name" value="PROTEIN KINASE DOMAIN CONTAINING PROTEIN"/>
    <property type="match status" value="1"/>
</dbReference>
<dbReference type="PANTHER" id="PTHR45756">
    <property type="entry name" value="PALMITOYLTRANSFERASE"/>
    <property type="match status" value="1"/>
</dbReference>
<dbReference type="GO" id="GO:0005524">
    <property type="term" value="F:ATP binding"/>
    <property type="evidence" value="ECO:0007669"/>
    <property type="project" value="UniProtKB-UniRule"/>
</dbReference>
<dbReference type="OrthoDB" id="10268124at2759"/>
<feature type="binding site" evidence="1">
    <location>
        <position position="1174"/>
    </location>
    <ligand>
        <name>ATP</name>
        <dbReference type="ChEBI" id="CHEBI:30616"/>
    </ligand>
</feature>
<dbReference type="InterPro" id="IPR017441">
    <property type="entry name" value="Protein_kinase_ATP_BS"/>
</dbReference>
<dbReference type="SUPFAM" id="SSF57184">
    <property type="entry name" value="Growth factor receptor domain"/>
    <property type="match status" value="4"/>
</dbReference>
<keyword evidence="4" id="KW-0418">Kinase</keyword>
<keyword evidence="2" id="KW-0472">Membrane</keyword>
<dbReference type="PROSITE" id="PS00107">
    <property type="entry name" value="PROTEIN_KINASE_ATP"/>
    <property type="match status" value="1"/>
</dbReference>
<name>A0A0A1U1X3_ENTIV</name>
<dbReference type="EMBL" id="KB206756">
    <property type="protein sequence ID" value="ELP88046.1"/>
    <property type="molecule type" value="Genomic_DNA"/>
</dbReference>
<keyword evidence="4" id="KW-0808">Transferase</keyword>
<dbReference type="InterPro" id="IPR006212">
    <property type="entry name" value="Furin_repeat"/>
</dbReference>
<dbReference type="KEGG" id="eiv:EIN_221590"/>
<evidence type="ECO:0000256" key="1">
    <source>
        <dbReference type="PROSITE-ProRule" id="PRU10141"/>
    </source>
</evidence>
<evidence type="ECO:0000313" key="4">
    <source>
        <dbReference type="EMBL" id="ELP88046.1"/>
    </source>
</evidence>
<dbReference type="InterPro" id="IPR000719">
    <property type="entry name" value="Prot_kinase_dom"/>
</dbReference>
<dbReference type="InterPro" id="IPR009030">
    <property type="entry name" value="Growth_fac_rcpt_cys_sf"/>
</dbReference>
<gene>
    <name evidence="4" type="ORF">EIN_221590</name>
</gene>
<evidence type="ECO:0000313" key="5">
    <source>
        <dbReference type="Proteomes" id="UP000014680"/>
    </source>
</evidence>
<keyword evidence="1" id="KW-0547">Nucleotide-binding</keyword>
<dbReference type="Proteomes" id="UP000014680">
    <property type="component" value="Unassembled WGS sequence"/>
</dbReference>
<dbReference type="Gene3D" id="2.10.220.10">
    <property type="entry name" value="Hormone Receptor, Insulin-like Growth Factor Receptor 1, Chain A, domain 2"/>
    <property type="match status" value="3"/>
</dbReference>
<dbReference type="RefSeq" id="XP_004254817.1">
    <property type="nucleotide sequence ID" value="XM_004254769.1"/>
</dbReference>
<evidence type="ECO:0000259" key="3">
    <source>
        <dbReference type="PROSITE" id="PS50011"/>
    </source>
</evidence>
<feature type="non-terminal residue" evidence="4">
    <location>
        <position position="1219"/>
    </location>
</feature>
<protein>
    <submittedName>
        <fullName evidence="4">Tyrosine kinase, putative</fullName>
    </submittedName>
</protein>
<keyword evidence="5" id="KW-1185">Reference proteome</keyword>
<dbReference type="PROSITE" id="PS50011">
    <property type="entry name" value="PROTEIN_KINASE_DOM"/>
    <property type="match status" value="1"/>
</dbReference>
<dbReference type="Pfam" id="PF07714">
    <property type="entry name" value="PK_Tyr_Ser-Thr"/>
    <property type="match status" value="1"/>
</dbReference>
<dbReference type="InterPro" id="IPR053215">
    <property type="entry name" value="TKL_Ser/Thr_kinase"/>
</dbReference>
<keyword evidence="1" id="KW-0067">ATP-binding</keyword>
<feature type="non-terminal residue" evidence="4">
    <location>
        <position position="1"/>
    </location>
</feature>
<dbReference type="InterPro" id="IPR011009">
    <property type="entry name" value="Kinase-like_dom_sf"/>
</dbReference>
<sequence>CNDTELNELLCEMYGRCDYVAICDNITFSFYLKGQSRLIIYESYVDFGNVTLTGSSIATFNEAHIRNKADEIHIALTDQSKMEILGDVLLDVSDLQFNSSSVLYLKKTAFLMIEHGIKFSEKSSALLSDDTVIECVESEGCGEISFVGTSQFDCDNCSVYHKGLMRFSDSSTMTIKQNSSIVIDGKFISDNKVNIRVESESDITVDGKATYMESCKTVHSDQCVVLKMSGTRIVVINKNITKTSLFQVNNGIVDIDDAISFSLYNDCFDMIYLGKNGVIKNNSKTSDEPNFSYEFNRHILRYCAQQTSMTSDVYCHLLGTKNGSMKGAFYNYADCPCQTTDDALCLVISNEKSIEMEEDEYHLSFVFNRVDVTLDNLGISRTVTGMIDDLIFSLGLTVQKGDADTMSVITKTGKIFLSNSIEGPFRPFQNRTIDVKNQITVQGNETEFSVVFGNGDNYVLYFKNINDLFRITFEELDKHILLIGENGIVVQGVYYLCSYGTIVDNNFTCLTGKTVSCGDGYYPDSDNNFCNRCKDLNCLHCQSDTCEECTIGYRLTDGICVRVHLDECLYYVYGHCMYCVTGGIVNGTCQDTSPLNGCVSWYEDKCYECNSENGYVLEDTQCVLKNNTILLSKYDVLGCSNGYYNNDSECELCSSTFDNCDLCTPNECIQCKQGYILSNGQCETMHCLQFENSETNDCVECENTYALTVIKKCTPKFIGCKMYLTGVCVECEKDYYLKNRICVSPNLTTSCSTPSPYGCLSCSVGYYLDDGKCQVCNKKCLDCVELPNECVSCSTDTFLKNHDCVSNIELDTKCETYLPNGMCMKCRNGYYMFDSTCYMCDTSCATCVGEANQCVLCNGTNYMRDGKCLPQSSIVGCNVTISPIEGCTQCQDGYFKNNKECQLCTLNCTTCDNPTTCSSCKSEWILQTNGLCKSVEYIEECLVVKDSRCVRCTFWHAPREDGSGCQKKMNGWAIGVFVVISCLVFSIMGSLFTTLIYCWFKAKKINIVHQNLPFKYKKSDVHFMPLDEVIGVSCENITFGIDKIPVDSPTTTYFYLCNNSKKKKKIQIMTNEGIDRYDIEISPDFFLLSRGEGIKIDFSITPRCTCSISEPIKIISSNTDGCEEIVSTLKVVAETMISTFLNYEELTEEEMVGRGSFGIVSRGKFQGRTVAIKKMLFDCGDELTTKEFRAEIQMLNKFRCQYIVYFYGAVLIKSRMCLV</sequence>
<proteinExistence type="predicted"/>
<dbReference type="GeneID" id="14887330"/>
<accession>A0A0A1U1X3</accession>
<reference evidence="4 5" key="1">
    <citation type="submission" date="2012-10" db="EMBL/GenBank/DDBJ databases">
        <authorList>
            <person name="Zafar N."/>
            <person name="Inman J."/>
            <person name="Hall N."/>
            <person name="Lorenzi H."/>
            <person name="Caler E."/>
        </authorList>
    </citation>
    <scope>NUCLEOTIDE SEQUENCE [LARGE SCALE GENOMIC DNA]</scope>
    <source>
        <strain evidence="4 5">IP1</strain>
    </source>
</reference>
<dbReference type="InterPro" id="IPR001245">
    <property type="entry name" value="Ser-Thr/Tyr_kinase_cat_dom"/>
</dbReference>
<dbReference type="GO" id="GO:0004672">
    <property type="term" value="F:protein kinase activity"/>
    <property type="evidence" value="ECO:0007669"/>
    <property type="project" value="InterPro"/>
</dbReference>
<dbReference type="SUPFAM" id="SSF56112">
    <property type="entry name" value="Protein kinase-like (PK-like)"/>
    <property type="match status" value="1"/>
</dbReference>
<evidence type="ECO:0000256" key="2">
    <source>
        <dbReference type="SAM" id="Phobius"/>
    </source>
</evidence>
<organism evidence="4 5">
    <name type="scientific">Entamoeba invadens IP1</name>
    <dbReference type="NCBI Taxonomy" id="370355"/>
    <lineage>
        <taxon>Eukaryota</taxon>
        <taxon>Amoebozoa</taxon>
        <taxon>Evosea</taxon>
        <taxon>Archamoebae</taxon>
        <taxon>Mastigamoebida</taxon>
        <taxon>Entamoebidae</taxon>
        <taxon>Entamoeba</taxon>
    </lineage>
</organism>
<dbReference type="SMART" id="SM00261">
    <property type="entry name" value="FU"/>
    <property type="match status" value="6"/>
</dbReference>
<keyword evidence="2" id="KW-1133">Transmembrane helix</keyword>
<keyword evidence="2" id="KW-0812">Transmembrane</keyword>
<dbReference type="AlphaFoldDB" id="A0A0A1U1X3"/>
<dbReference type="Gene3D" id="3.30.200.20">
    <property type="entry name" value="Phosphorylase Kinase, domain 1"/>
    <property type="match status" value="1"/>
</dbReference>
<dbReference type="VEuPathDB" id="AmoebaDB:EIN_221590"/>